<dbReference type="RefSeq" id="WP_345568191.1">
    <property type="nucleotide sequence ID" value="NZ_BAAAZX010000021.1"/>
</dbReference>
<feature type="transmembrane region" description="Helical" evidence="6">
    <location>
        <begin position="240"/>
        <end position="271"/>
    </location>
</feature>
<evidence type="ECO:0000256" key="3">
    <source>
        <dbReference type="ARBA" id="ARBA00023002"/>
    </source>
</evidence>
<dbReference type="Gene3D" id="1.20.950.20">
    <property type="entry name" value="Transmembrane di-heme cytochromes, Chain C"/>
    <property type="match status" value="1"/>
</dbReference>
<reference evidence="9" key="1">
    <citation type="journal article" date="2019" name="Int. J. Syst. Evol. Microbiol.">
        <title>The Global Catalogue of Microorganisms (GCM) 10K type strain sequencing project: providing services to taxonomists for standard genome sequencing and annotation.</title>
        <authorList>
            <consortium name="The Broad Institute Genomics Platform"/>
            <consortium name="The Broad Institute Genome Sequencing Center for Infectious Disease"/>
            <person name="Wu L."/>
            <person name="Ma J."/>
        </authorList>
    </citation>
    <scope>NUCLEOTIDE SEQUENCE [LARGE SCALE GENOMIC DNA]</scope>
    <source>
        <strain evidence="9">JCM 16924</strain>
    </source>
</reference>
<dbReference type="InterPro" id="IPR036197">
    <property type="entry name" value="NarG-like_sf"/>
</dbReference>
<feature type="domain" description="4Fe-4S ferredoxin-type" evidence="7">
    <location>
        <begin position="373"/>
        <end position="405"/>
    </location>
</feature>
<keyword evidence="6" id="KW-0812">Transmembrane</keyword>
<dbReference type="SUPFAM" id="SSF46548">
    <property type="entry name" value="alpha-helical ferredoxin"/>
    <property type="match status" value="1"/>
</dbReference>
<dbReference type="InterPro" id="IPR004017">
    <property type="entry name" value="Cys_rich_dom"/>
</dbReference>
<sequence>MIAATKTRTIMWDMSTGLTVLFYVLGAISIAVFAYGVIAPILRFRRGNKVGLPPWRELPSRIVNAVKLMVTHETIARRNPVVGWAHRGIVYGWITLFAGTVIVALDHDVVHPLFGVRIFTGNFYLACKAALNILGTGLVAGMLVMMFRRAVTKPSALDYTRPDRAPDEPGADRTRYLVGDWVFLVSLLVISITGFVLQGVRMAMEDPGYSLVQFGGWVFAEPLGALLDHDQLGALRHGLWWFHGILSLTFVAAIPYTKASHMLVSFVSLVLRDPDAKRRLRAIPENLDDKPAGYASLADFSALHLLQLDSCTKCGRCHDVCPATATGRPLSPRDVVLELRDELHGALPPVGGVLGSLMPGTSTVVDLGLPVVGHDHVREESVWACMQCNACVDICPVGVEQAPIINGLRRALVDQGEVAPTLQTAFETIATTGNSFGRAAQTRASWTKDLGFTIKDARTEPVDVLWFVGDYASFDERSQEVTKATARLFHAAGLDFGILYDGECNSGNDVRRAGEEGLFESLAERNISALRAASFQRIVTTDPHSLNALRNDYPTVGGDDWEVVHHAQQLVELIEDGRLEIGSLDYRVTYHDPCNLGRMNGDFEAPRRILELLGCTLVEMPRNRSNSFCCGAGGGRIWLPDPAGTERPSENRIHEAVALEEVDYFIVTCPKDVTMYEDAIRTTGNTEQLTLRELTELIEESHARAGRSAVVPT</sequence>
<feature type="transmembrane region" description="Helical" evidence="6">
    <location>
        <begin position="123"/>
        <end position="147"/>
    </location>
</feature>
<dbReference type="Pfam" id="PF02754">
    <property type="entry name" value="CCG"/>
    <property type="match status" value="2"/>
</dbReference>
<dbReference type="SUPFAM" id="SSF103501">
    <property type="entry name" value="Respiratory nitrate reductase 1 gamma chain"/>
    <property type="match status" value="1"/>
</dbReference>
<evidence type="ECO:0000259" key="7">
    <source>
        <dbReference type="PROSITE" id="PS51379"/>
    </source>
</evidence>
<dbReference type="InterPro" id="IPR017900">
    <property type="entry name" value="4Fe4S_Fe_S_CS"/>
</dbReference>
<evidence type="ECO:0000313" key="9">
    <source>
        <dbReference type="Proteomes" id="UP001500456"/>
    </source>
</evidence>
<keyword evidence="9" id="KW-1185">Reference proteome</keyword>
<keyword evidence="4" id="KW-0408">Iron</keyword>
<proteinExistence type="predicted"/>
<dbReference type="InterPro" id="IPR017896">
    <property type="entry name" value="4Fe4S_Fe-S-bd"/>
</dbReference>
<dbReference type="PANTHER" id="PTHR43255">
    <property type="entry name" value="IRON-SULFUR-BINDING OXIDOREDUCTASE FADF-RELATED-RELATED"/>
    <property type="match status" value="1"/>
</dbReference>
<keyword evidence="6" id="KW-1133">Transmembrane helix</keyword>
<evidence type="ECO:0000313" key="8">
    <source>
        <dbReference type="EMBL" id="GAA4013418.1"/>
    </source>
</evidence>
<keyword evidence="1" id="KW-0004">4Fe-4S</keyword>
<keyword evidence="5" id="KW-0411">Iron-sulfur</keyword>
<dbReference type="InterPro" id="IPR009051">
    <property type="entry name" value="Helical_ferredxn"/>
</dbReference>
<dbReference type="PROSITE" id="PS00198">
    <property type="entry name" value="4FE4S_FER_1"/>
    <property type="match status" value="2"/>
</dbReference>
<dbReference type="Pfam" id="PF13187">
    <property type="entry name" value="Fer4_9"/>
    <property type="match status" value="1"/>
</dbReference>
<accession>A0ABP7SLJ0</accession>
<evidence type="ECO:0000256" key="5">
    <source>
        <dbReference type="ARBA" id="ARBA00023014"/>
    </source>
</evidence>
<dbReference type="Proteomes" id="UP001500456">
    <property type="component" value="Unassembled WGS sequence"/>
</dbReference>
<keyword evidence="3" id="KW-0560">Oxidoreductase</keyword>
<evidence type="ECO:0000256" key="2">
    <source>
        <dbReference type="ARBA" id="ARBA00022723"/>
    </source>
</evidence>
<organism evidence="8 9">
    <name type="scientific">Streptomyces plumbiresistens</name>
    <dbReference type="NCBI Taxonomy" id="511811"/>
    <lineage>
        <taxon>Bacteria</taxon>
        <taxon>Bacillati</taxon>
        <taxon>Actinomycetota</taxon>
        <taxon>Actinomycetes</taxon>
        <taxon>Kitasatosporales</taxon>
        <taxon>Streptomycetaceae</taxon>
        <taxon>Streptomyces</taxon>
    </lineage>
</organism>
<dbReference type="PANTHER" id="PTHR43255:SF1">
    <property type="entry name" value="IRON-SULFUR-BINDING OXIDOREDUCTASE FADF-RELATED"/>
    <property type="match status" value="1"/>
</dbReference>
<feature type="transmembrane region" description="Helical" evidence="6">
    <location>
        <begin position="181"/>
        <end position="200"/>
    </location>
</feature>
<keyword evidence="6" id="KW-0472">Membrane</keyword>
<evidence type="ECO:0000256" key="1">
    <source>
        <dbReference type="ARBA" id="ARBA00022485"/>
    </source>
</evidence>
<comment type="caution">
    <text evidence="8">The sequence shown here is derived from an EMBL/GenBank/DDBJ whole genome shotgun (WGS) entry which is preliminary data.</text>
</comment>
<feature type="domain" description="4Fe-4S ferredoxin-type" evidence="7">
    <location>
        <begin position="302"/>
        <end position="331"/>
    </location>
</feature>
<feature type="transmembrane region" description="Helical" evidence="6">
    <location>
        <begin position="20"/>
        <end position="42"/>
    </location>
</feature>
<dbReference type="Gene3D" id="1.10.1060.10">
    <property type="entry name" value="Alpha-helical ferredoxin"/>
    <property type="match status" value="1"/>
</dbReference>
<dbReference type="PROSITE" id="PS51379">
    <property type="entry name" value="4FE4S_FER_2"/>
    <property type="match status" value="2"/>
</dbReference>
<feature type="transmembrane region" description="Helical" evidence="6">
    <location>
        <begin position="84"/>
        <end position="103"/>
    </location>
</feature>
<gene>
    <name evidence="8" type="ORF">GCM10022232_64600</name>
</gene>
<name>A0ABP7SLJ0_9ACTN</name>
<evidence type="ECO:0000256" key="6">
    <source>
        <dbReference type="SAM" id="Phobius"/>
    </source>
</evidence>
<protein>
    <submittedName>
        <fullName evidence="8">Heterodisulfide reductase-related iron-sulfur binding cluster</fullName>
    </submittedName>
</protein>
<dbReference type="EMBL" id="BAAAZX010000021">
    <property type="protein sequence ID" value="GAA4013418.1"/>
    <property type="molecule type" value="Genomic_DNA"/>
</dbReference>
<keyword evidence="2" id="KW-0479">Metal-binding</keyword>
<dbReference type="InterPro" id="IPR051460">
    <property type="entry name" value="HdrC_iron-sulfur_subunit"/>
</dbReference>
<evidence type="ECO:0000256" key="4">
    <source>
        <dbReference type="ARBA" id="ARBA00023004"/>
    </source>
</evidence>